<evidence type="ECO:0000313" key="3">
    <source>
        <dbReference type="Proteomes" id="UP000008068"/>
    </source>
</evidence>
<dbReference type="Proteomes" id="UP000008068">
    <property type="component" value="Unassembled WGS sequence"/>
</dbReference>
<sequence length="110" mass="12696">MDRFQDIPSLGISSDSDSSSDTDSEWEEEVVQEEDINNELLRQIAHLREEIRQGEAANFHEFLRMRHLMINEDNDGDDDGNDADGDDEVEGEDEEEDDGEDAENQQEEHR</sequence>
<feature type="compositionally biased region" description="Acidic residues" evidence="1">
    <location>
        <begin position="18"/>
        <end position="36"/>
    </location>
</feature>
<accession>G0PHB5</accession>
<dbReference type="InParanoid" id="G0PHB5"/>
<evidence type="ECO:0000256" key="1">
    <source>
        <dbReference type="SAM" id="MobiDB-lite"/>
    </source>
</evidence>
<dbReference type="HOGENOM" id="CLU_138122_0_0_1"/>
<feature type="compositionally biased region" description="Acidic residues" evidence="1">
    <location>
        <begin position="72"/>
        <end position="110"/>
    </location>
</feature>
<feature type="region of interest" description="Disordered" evidence="1">
    <location>
        <begin position="1"/>
        <end position="36"/>
    </location>
</feature>
<dbReference type="AlphaFoldDB" id="G0PHB5"/>
<organism evidence="3">
    <name type="scientific">Caenorhabditis brenneri</name>
    <name type="common">Nematode worm</name>
    <dbReference type="NCBI Taxonomy" id="135651"/>
    <lineage>
        <taxon>Eukaryota</taxon>
        <taxon>Metazoa</taxon>
        <taxon>Ecdysozoa</taxon>
        <taxon>Nematoda</taxon>
        <taxon>Chromadorea</taxon>
        <taxon>Rhabditida</taxon>
        <taxon>Rhabditina</taxon>
        <taxon>Rhabditomorpha</taxon>
        <taxon>Rhabditoidea</taxon>
        <taxon>Rhabditidae</taxon>
        <taxon>Peloderinae</taxon>
        <taxon>Caenorhabditis</taxon>
    </lineage>
</organism>
<evidence type="ECO:0000313" key="2">
    <source>
        <dbReference type="EMBL" id="EGT56199.1"/>
    </source>
</evidence>
<keyword evidence="3" id="KW-1185">Reference proteome</keyword>
<gene>
    <name evidence="2" type="ORF">CAEBREN_14370</name>
</gene>
<feature type="region of interest" description="Disordered" evidence="1">
    <location>
        <begin position="70"/>
        <end position="110"/>
    </location>
</feature>
<reference evidence="3" key="1">
    <citation type="submission" date="2011-07" db="EMBL/GenBank/DDBJ databases">
        <authorList>
            <consortium name="Caenorhabditis brenneri Sequencing and Analysis Consortium"/>
            <person name="Wilson R.K."/>
        </authorList>
    </citation>
    <scope>NUCLEOTIDE SEQUENCE [LARGE SCALE GENOMIC DNA]</scope>
    <source>
        <strain evidence="3">PB2801</strain>
    </source>
</reference>
<name>G0PHB5_CAEBE</name>
<protein>
    <submittedName>
        <fullName evidence="2">Uncharacterized protein</fullName>
    </submittedName>
</protein>
<proteinExistence type="predicted"/>
<dbReference type="EMBL" id="GL380471">
    <property type="protein sequence ID" value="EGT56199.1"/>
    <property type="molecule type" value="Genomic_DNA"/>
</dbReference>